<evidence type="ECO:0000256" key="2">
    <source>
        <dbReference type="ARBA" id="ARBA00023242"/>
    </source>
</evidence>
<feature type="compositionally biased region" description="Polar residues" evidence="3">
    <location>
        <begin position="355"/>
        <end position="369"/>
    </location>
</feature>
<feature type="region of interest" description="Disordered" evidence="3">
    <location>
        <begin position="489"/>
        <end position="854"/>
    </location>
</feature>
<reference evidence="5" key="3">
    <citation type="submission" date="2025-09" db="UniProtKB">
        <authorList>
            <consortium name="Ensembl"/>
        </authorList>
    </citation>
    <scope>IDENTIFICATION</scope>
</reference>
<evidence type="ECO:0000259" key="4">
    <source>
        <dbReference type="Pfam" id="PF08698"/>
    </source>
</evidence>
<keyword evidence="2" id="KW-0539">Nucleus</keyword>
<dbReference type="Pfam" id="PF08698">
    <property type="entry name" value="Fcf2"/>
    <property type="match status" value="1"/>
</dbReference>
<feature type="compositionally biased region" description="Basic and acidic residues" evidence="3">
    <location>
        <begin position="806"/>
        <end position="823"/>
    </location>
</feature>
<comment type="subcellular location">
    <subcellularLocation>
        <location evidence="1">Nucleus</location>
        <location evidence="1">Nucleolus</location>
    </subcellularLocation>
</comment>
<feature type="compositionally biased region" description="Low complexity" evidence="3">
    <location>
        <begin position="200"/>
        <end position="210"/>
    </location>
</feature>
<sequence>MINSYYKHHFQPVKNEIQYAGCACRSAIVYLASPFFLHRLVESGLWLHTGSERERAACKMVATRRGVRVYSPSKTNSDQASAVQATPSTVRRTRRTAKQAESPSRHGQEEETSSQPEESEGAPPVSPQSQASVKRCTRASRLHSPEPPSTPVGSTHEADVSDLESCCSAVSDIEMPVTRTRGRRRQPGLVTREEDEVSEVESCSSAVSTSKAGQSTRRSTRKTKTLPESSAGAAAEVESCSSVMSDSQRVTRSQRRSVRTRASAKTRTEDSELSDADSCMSGVSAAEVSVSSTSRAARSRRRPQPIPMHLDEASEGSQSPDPGGRRTRAARGKAAATVVVSEPQSCDSEGFESGPTLTTQRTTRSQVKARSTAPKATDSESELTDVHSPLGSPCSTRGRGTPCSSRTGSGNSGRAAPATRLSAKALSVVLERTSTPRAEEGEETGEREPSVTVPVETNSKVGKVTVSEPAEEESVLNDSTLESTVIADQDNTLSEEDKTLNLEEEEEEVIEVGPRGSVTMSVDAEMSESAGALPSSSAPQESPDTKETGKWHAEEETQAVSVGEPAVAATDQQREPSAENEVGDTSEMALMQETAPSSKPVELPSSQSVTVSICERAAASEVTAEAEEKDKAMETSDVDAHTDSHRSQAERPEDKPSDGDAAVETLPGGEEEMEVGSSDRDAQQVVSSAEAPLSPSKPNRVQPESIQVASRREQKVTVEPVSKQQPEEDVIVQKKELISLLESSEDEDEFTEEDEGETSGEEEEEDDERMEEETAGPSKTREAASASVEGLFMIDTRPGQEANDQYFKEALAEERADAKRADAEQDEQDEDEFIDEEGDDDDDEDAQVLFSSKNPQLKELSSRIDPGLRVKELGGLYINFDGSKSKPVSSSLKKLKKQKIHDEVMKKSVIGPDFEKKDAVPPYSEAKQVLKKKHRVEREKTTGDGWFNMKAPEVTKELRDDLKVLQMRGSLDSKRFYKKNDRDGFPKYFQVGTVVDNPADFYHSRIPKKERKRTMVEELMADAEFRHNNKKRYQQIMMERAARGAGKRNKKKNKFHKK</sequence>
<proteinExistence type="predicted"/>
<dbReference type="InterPro" id="IPR039883">
    <property type="entry name" value="Fcf2/DNTTIP2"/>
</dbReference>
<keyword evidence="6" id="KW-1185">Reference proteome</keyword>
<dbReference type="AlphaFoldDB" id="A0A667WT90"/>
<dbReference type="GO" id="GO:0006396">
    <property type="term" value="P:RNA processing"/>
    <property type="evidence" value="ECO:0007669"/>
    <property type="project" value="TreeGrafter"/>
</dbReference>
<evidence type="ECO:0000256" key="1">
    <source>
        <dbReference type="ARBA" id="ARBA00004604"/>
    </source>
</evidence>
<accession>A0A667WT90</accession>
<dbReference type="GO" id="GO:0005730">
    <property type="term" value="C:nucleolus"/>
    <property type="evidence" value="ECO:0007669"/>
    <property type="project" value="UniProtKB-SubCell"/>
</dbReference>
<feature type="compositionally biased region" description="Polar residues" evidence="3">
    <location>
        <begin position="72"/>
        <end position="90"/>
    </location>
</feature>
<dbReference type="Proteomes" id="UP000472263">
    <property type="component" value="Chromosome 4"/>
</dbReference>
<dbReference type="Ensembl" id="ENSMMDT00005000279.1">
    <property type="protein sequence ID" value="ENSMMDP00005000271.1"/>
    <property type="gene ID" value="ENSMMDG00005000183.1"/>
</dbReference>
<feature type="compositionally biased region" description="Basic and acidic residues" evidence="3">
    <location>
        <begin position="626"/>
        <end position="658"/>
    </location>
</feature>
<feature type="compositionally biased region" description="Acidic residues" evidence="3">
    <location>
        <begin position="824"/>
        <end position="846"/>
    </location>
</feature>
<evidence type="ECO:0000256" key="3">
    <source>
        <dbReference type="SAM" id="MobiDB-lite"/>
    </source>
</evidence>
<dbReference type="InParanoid" id="A0A667WT90"/>
<reference evidence="5" key="2">
    <citation type="submission" date="2025-08" db="UniProtKB">
        <authorList>
            <consortium name="Ensembl"/>
        </authorList>
    </citation>
    <scope>IDENTIFICATION</scope>
</reference>
<name>A0A667WT90_9TELE</name>
<dbReference type="GeneTree" id="ENSGT00510000048142"/>
<reference evidence="5" key="1">
    <citation type="submission" date="2019-06" db="EMBL/GenBank/DDBJ databases">
        <authorList>
            <consortium name="Wellcome Sanger Institute Data Sharing"/>
        </authorList>
    </citation>
    <scope>NUCLEOTIDE SEQUENCE [LARGE SCALE GENOMIC DNA]</scope>
</reference>
<feature type="region of interest" description="Disordered" evidence="3">
    <location>
        <begin position="177"/>
        <end position="477"/>
    </location>
</feature>
<dbReference type="GO" id="GO:0003723">
    <property type="term" value="F:RNA binding"/>
    <property type="evidence" value="ECO:0007669"/>
    <property type="project" value="TreeGrafter"/>
</dbReference>
<organism evidence="5 6">
    <name type="scientific">Myripristis murdjan</name>
    <name type="common">pinecone soldierfish</name>
    <dbReference type="NCBI Taxonomy" id="586833"/>
    <lineage>
        <taxon>Eukaryota</taxon>
        <taxon>Metazoa</taxon>
        <taxon>Chordata</taxon>
        <taxon>Craniata</taxon>
        <taxon>Vertebrata</taxon>
        <taxon>Euteleostomi</taxon>
        <taxon>Actinopterygii</taxon>
        <taxon>Neopterygii</taxon>
        <taxon>Teleostei</taxon>
        <taxon>Neoteleostei</taxon>
        <taxon>Acanthomorphata</taxon>
        <taxon>Holocentriformes</taxon>
        <taxon>Holocentridae</taxon>
        <taxon>Myripristis</taxon>
    </lineage>
</organism>
<protein>
    <submittedName>
        <fullName evidence="5">Deoxynucleotidyltransferase, terminal, interacting protein 2</fullName>
    </submittedName>
</protein>
<feature type="domain" description="Fcf2 pre-rRNA processing C-terminal" evidence="4">
    <location>
        <begin position="939"/>
        <end position="1032"/>
    </location>
</feature>
<feature type="compositionally biased region" description="Basic residues" evidence="3">
    <location>
        <begin position="252"/>
        <end position="264"/>
    </location>
</feature>
<dbReference type="InterPro" id="IPR014810">
    <property type="entry name" value="Fcf2_C"/>
</dbReference>
<evidence type="ECO:0000313" key="6">
    <source>
        <dbReference type="Proteomes" id="UP000472263"/>
    </source>
</evidence>
<feature type="compositionally biased region" description="Low complexity" evidence="3">
    <location>
        <begin position="228"/>
        <end position="251"/>
    </location>
</feature>
<feature type="compositionally biased region" description="Basic and acidic residues" evidence="3">
    <location>
        <begin position="543"/>
        <end position="555"/>
    </location>
</feature>
<evidence type="ECO:0000313" key="5">
    <source>
        <dbReference type="Ensembl" id="ENSMMDP00005000271.1"/>
    </source>
</evidence>
<feature type="compositionally biased region" description="Low complexity" evidence="3">
    <location>
        <begin position="281"/>
        <end position="296"/>
    </location>
</feature>
<feature type="compositionally biased region" description="Polar residues" evidence="3">
    <location>
        <begin position="696"/>
        <end position="708"/>
    </location>
</feature>
<dbReference type="PANTHER" id="PTHR21686:SF12">
    <property type="entry name" value="DEOXYNUCLEOTIDYLTRANSFERASE TERMINAL-INTERACTING PROTEIN 2"/>
    <property type="match status" value="1"/>
</dbReference>
<gene>
    <name evidence="5" type="primary">dnttip2</name>
</gene>
<dbReference type="PANTHER" id="PTHR21686">
    <property type="entry name" value="DEOXYNUCLEOTIDYLTRANSFERASE TERMINAL-INTERACTING PROTEIN 2"/>
    <property type="match status" value="1"/>
</dbReference>
<feature type="compositionally biased region" description="Acidic residues" evidence="3">
    <location>
        <begin position="743"/>
        <end position="774"/>
    </location>
</feature>
<feature type="region of interest" description="Disordered" evidence="3">
    <location>
        <begin position="69"/>
        <end position="160"/>
    </location>
</feature>